<protein>
    <recommendedName>
        <fullName evidence="3">PD-(D/E)XK endonuclease-like domain-containing protein</fullName>
    </recommendedName>
</protein>
<name>A0A101JAI4_9ACTN</name>
<dbReference type="InterPro" id="IPR011604">
    <property type="entry name" value="PDDEXK-like_dom_sf"/>
</dbReference>
<evidence type="ECO:0000313" key="2">
    <source>
        <dbReference type="Proteomes" id="UP000053923"/>
    </source>
</evidence>
<dbReference type="AlphaFoldDB" id="A0A101JAI4"/>
<comment type="caution">
    <text evidence="1">The sequence shown here is derived from an EMBL/GenBank/DDBJ whole genome shotgun (WGS) entry which is preliminary data.</text>
</comment>
<reference evidence="2" key="1">
    <citation type="submission" date="2015-10" db="EMBL/GenBank/DDBJ databases">
        <authorList>
            <person name="Ju K.-S."/>
            <person name="Doroghazi J.R."/>
            <person name="Metcalf W.W."/>
        </authorList>
    </citation>
    <scope>NUCLEOTIDE SEQUENCE [LARGE SCALE GENOMIC DNA]</scope>
    <source>
        <strain evidence="2">NRRL 3151</strain>
    </source>
</reference>
<dbReference type="Proteomes" id="UP000053923">
    <property type="component" value="Unassembled WGS sequence"/>
</dbReference>
<accession>A0A101JAI4</accession>
<evidence type="ECO:0000313" key="1">
    <source>
        <dbReference type="EMBL" id="KUL23211.1"/>
    </source>
</evidence>
<dbReference type="Gene3D" id="3.90.320.10">
    <property type="match status" value="1"/>
</dbReference>
<organism evidence="1 2">
    <name type="scientific">Streptomyces regalis</name>
    <dbReference type="NCBI Taxonomy" id="68262"/>
    <lineage>
        <taxon>Bacteria</taxon>
        <taxon>Bacillati</taxon>
        <taxon>Actinomycetota</taxon>
        <taxon>Actinomycetes</taxon>
        <taxon>Kitasatosporales</taxon>
        <taxon>Streptomycetaceae</taxon>
        <taxon>Streptomyces</taxon>
    </lineage>
</organism>
<sequence>MPGPVAHRPGPGTPSWRSVVTAPTLAPTAPVSIWDAAHAADARRPRSIQTQLGASDTICSRRAGYILAGAARTNAGDKRAAILGTYIHRGLLEDARREYGWLVERTVADDTLRGHIDVVQLDSATAARLPKRHRPLEPAEVVTVEDVKTKSSRVWDRVVRYGPTAAEMRQVLLYADLLRTVGFADIPGQRYLHRLGPVDVQRIRFRFVCRDTGEEHIQEFAFDEWLAVEARWWVDRVMEAASPEELRRDHDGPGLSVICDNCPFVDACWPGVAPGKPAQTILVHDDEDRAKALADYVRAHERYRESKRVKETVRAMLDDSPEGNYGDNHLGWGGENDKEETDVAAMVEQFEDAELVVPMVPDEKAMVQILRRAGMVVPRRKAAGQKTARTIKVTRARKIA</sequence>
<keyword evidence="2" id="KW-1185">Reference proteome</keyword>
<proteinExistence type="predicted"/>
<gene>
    <name evidence="1" type="ORF">ADL12_39720</name>
</gene>
<evidence type="ECO:0008006" key="3">
    <source>
        <dbReference type="Google" id="ProtNLM"/>
    </source>
</evidence>
<dbReference type="EMBL" id="LLZG01000388">
    <property type="protein sequence ID" value="KUL23211.1"/>
    <property type="molecule type" value="Genomic_DNA"/>
</dbReference>